<evidence type="ECO:0000313" key="9">
    <source>
        <dbReference type="EMBL" id="MST82614.1"/>
    </source>
</evidence>
<dbReference type="InterPro" id="IPR001328">
    <property type="entry name" value="Pept_tRNA_hydro"/>
</dbReference>
<reference evidence="9 10" key="1">
    <citation type="submission" date="2019-08" db="EMBL/GenBank/DDBJ databases">
        <title>In-depth cultivation of the pig gut microbiome towards novel bacterial diversity and tailored functional studies.</title>
        <authorList>
            <person name="Wylensek D."/>
            <person name="Hitch T.C.A."/>
            <person name="Clavel T."/>
        </authorList>
    </citation>
    <scope>NUCLEOTIDE SEQUENCE [LARGE SCALE GENOMIC DNA]</scope>
    <source>
        <strain evidence="9 10">Oil+RF-744-WCA-WT-13</strain>
    </source>
</reference>
<evidence type="ECO:0000256" key="6">
    <source>
        <dbReference type="ARBA" id="ARBA00048707"/>
    </source>
</evidence>
<feature type="site" description="Discriminates between blocked and unblocked aminoacyl-tRNA" evidence="8">
    <location>
        <position position="9"/>
    </location>
</feature>
<dbReference type="CDD" id="cd00462">
    <property type="entry name" value="PTH"/>
    <property type="match status" value="1"/>
</dbReference>
<dbReference type="EMBL" id="VUMV01000007">
    <property type="protein sequence ID" value="MST82614.1"/>
    <property type="molecule type" value="Genomic_DNA"/>
</dbReference>
<keyword evidence="8" id="KW-0963">Cytoplasm</keyword>
<comment type="catalytic activity">
    <reaction evidence="6 8">
        <text>an N-acyl-L-alpha-aminoacyl-tRNA + H2O = an N-acyl-L-amino acid + a tRNA + H(+)</text>
        <dbReference type="Rhea" id="RHEA:54448"/>
        <dbReference type="Rhea" id="RHEA-COMP:10123"/>
        <dbReference type="Rhea" id="RHEA-COMP:13883"/>
        <dbReference type="ChEBI" id="CHEBI:15377"/>
        <dbReference type="ChEBI" id="CHEBI:15378"/>
        <dbReference type="ChEBI" id="CHEBI:59874"/>
        <dbReference type="ChEBI" id="CHEBI:78442"/>
        <dbReference type="ChEBI" id="CHEBI:138191"/>
        <dbReference type="EC" id="3.1.1.29"/>
    </reaction>
</comment>
<dbReference type="FunFam" id="3.40.50.1470:FF:000001">
    <property type="entry name" value="Peptidyl-tRNA hydrolase"/>
    <property type="match status" value="1"/>
</dbReference>
<comment type="caution">
    <text evidence="9">The sequence shown here is derived from an EMBL/GenBank/DDBJ whole genome shotgun (WGS) entry which is preliminary data.</text>
</comment>
<dbReference type="GO" id="GO:0000049">
    <property type="term" value="F:tRNA binding"/>
    <property type="evidence" value="ECO:0007669"/>
    <property type="project" value="UniProtKB-UniRule"/>
</dbReference>
<comment type="function">
    <text evidence="8">Catalyzes the release of premature peptidyl moieties from peptidyl-tRNA molecules trapped in stalled 50S ribosomal subunits, and thus maintains levels of free tRNAs and 50S ribosomes.</text>
</comment>
<dbReference type="NCBIfam" id="TIGR00447">
    <property type="entry name" value="pth"/>
    <property type="match status" value="1"/>
</dbReference>
<keyword evidence="3 8" id="KW-0378">Hydrolase</keyword>
<feature type="active site" description="Proton acceptor" evidence="8">
    <location>
        <position position="19"/>
    </location>
</feature>
<evidence type="ECO:0000256" key="3">
    <source>
        <dbReference type="ARBA" id="ARBA00022801"/>
    </source>
</evidence>
<dbReference type="InterPro" id="IPR036416">
    <property type="entry name" value="Pept_tRNA_hydro_sf"/>
</dbReference>
<accession>A0A7X2TNS5</accession>
<gene>
    <name evidence="8" type="primary">pth</name>
    <name evidence="9" type="ORF">FYJ60_09825</name>
</gene>
<feature type="binding site" evidence="8">
    <location>
        <position position="66"/>
    </location>
    <ligand>
        <name>tRNA</name>
        <dbReference type="ChEBI" id="CHEBI:17843"/>
    </ligand>
</feature>
<dbReference type="GO" id="GO:0006515">
    <property type="term" value="P:protein quality control for misfolded or incompletely synthesized proteins"/>
    <property type="evidence" value="ECO:0007669"/>
    <property type="project" value="UniProtKB-UniRule"/>
</dbReference>
<keyword evidence="10" id="KW-1185">Reference proteome</keyword>
<dbReference type="Proteomes" id="UP000466864">
    <property type="component" value="Unassembled WGS sequence"/>
</dbReference>
<dbReference type="GO" id="GO:0004045">
    <property type="term" value="F:peptidyl-tRNA hydrolase activity"/>
    <property type="evidence" value="ECO:0007669"/>
    <property type="project" value="UniProtKB-UniRule"/>
</dbReference>
<protein>
    <recommendedName>
        <fullName evidence="7 8">Peptidyl-tRNA hydrolase</fullName>
        <shortName evidence="8">Pth</shortName>
        <ecNumber evidence="1 8">3.1.1.29</ecNumber>
    </recommendedName>
</protein>
<keyword evidence="2 8" id="KW-0820">tRNA-binding</keyword>
<evidence type="ECO:0000256" key="1">
    <source>
        <dbReference type="ARBA" id="ARBA00013260"/>
    </source>
</evidence>
<evidence type="ECO:0000313" key="10">
    <source>
        <dbReference type="Proteomes" id="UP000466864"/>
    </source>
</evidence>
<dbReference type="SUPFAM" id="SSF53178">
    <property type="entry name" value="Peptidyl-tRNA hydrolase-like"/>
    <property type="match status" value="1"/>
</dbReference>
<dbReference type="PANTHER" id="PTHR17224:SF1">
    <property type="entry name" value="PEPTIDYL-TRNA HYDROLASE"/>
    <property type="match status" value="1"/>
</dbReference>
<comment type="subunit">
    <text evidence="8">Monomer.</text>
</comment>
<dbReference type="PANTHER" id="PTHR17224">
    <property type="entry name" value="PEPTIDYL-TRNA HYDROLASE"/>
    <property type="match status" value="1"/>
</dbReference>
<dbReference type="AlphaFoldDB" id="A0A7X2TNS5"/>
<comment type="function">
    <text evidence="8">Hydrolyzes ribosome-free peptidyl-tRNAs (with 1 or more amino acids incorporated), which drop off the ribosome during protein synthesis, or as a result of ribosome stalling.</text>
</comment>
<evidence type="ECO:0000256" key="8">
    <source>
        <dbReference type="HAMAP-Rule" id="MF_00083"/>
    </source>
</evidence>
<feature type="binding site" evidence="8">
    <location>
        <position position="113"/>
    </location>
    <ligand>
        <name>tRNA</name>
        <dbReference type="ChEBI" id="CHEBI:17843"/>
    </ligand>
</feature>
<comment type="subcellular location">
    <subcellularLocation>
        <location evidence="8">Cytoplasm</location>
    </subcellularLocation>
</comment>
<name>A0A7X2TNS5_9FIRM</name>
<dbReference type="Pfam" id="PF01195">
    <property type="entry name" value="Pept_tRNA_hydro"/>
    <property type="match status" value="1"/>
</dbReference>
<dbReference type="GO" id="GO:0005737">
    <property type="term" value="C:cytoplasm"/>
    <property type="evidence" value="ECO:0007669"/>
    <property type="project" value="UniProtKB-SubCell"/>
</dbReference>
<feature type="binding site" evidence="8">
    <location>
        <position position="64"/>
    </location>
    <ligand>
        <name>tRNA</name>
        <dbReference type="ChEBI" id="CHEBI:17843"/>
    </ligand>
</feature>
<feature type="binding site" evidence="8">
    <location>
        <position position="14"/>
    </location>
    <ligand>
        <name>tRNA</name>
        <dbReference type="ChEBI" id="CHEBI:17843"/>
    </ligand>
</feature>
<keyword evidence="4 8" id="KW-0694">RNA-binding</keyword>
<feature type="site" description="Stabilizes the basic form of H active site to accept a proton" evidence="8">
    <location>
        <position position="92"/>
    </location>
</feature>
<dbReference type="PROSITE" id="PS01196">
    <property type="entry name" value="PEPT_TRNA_HYDROL_2"/>
    <property type="match status" value="1"/>
</dbReference>
<dbReference type="RefSeq" id="WP_154458521.1">
    <property type="nucleotide sequence ID" value="NZ_VUMV01000007.1"/>
</dbReference>
<proteinExistence type="inferred from homology"/>
<dbReference type="EC" id="3.1.1.29" evidence="1 8"/>
<evidence type="ECO:0000256" key="2">
    <source>
        <dbReference type="ARBA" id="ARBA00022555"/>
    </source>
</evidence>
<dbReference type="InterPro" id="IPR018171">
    <property type="entry name" value="Pept_tRNA_hydro_CS"/>
</dbReference>
<dbReference type="HAMAP" id="MF_00083">
    <property type="entry name" value="Pept_tRNA_hydro_bact"/>
    <property type="match status" value="1"/>
</dbReference>
<sequence>MYLVAGLGNPGTKYEGTKHNMGFDVISELADAWNIPSSGISMKGMYGKGRIGSEKVILLKPLTYMNLSGEAIQAFVRYYKLDPETQLVVVYDDIDLEPGRIRIREKGSAGSHNGMKSVISCLGTDRFVRVRVGIGAKPPKWDLADYVLAPFDKESRELADAGVRDAAKAVEMIVGGETDRAMNLYNQRGS</sequence>
<organism evidence="9 10">
    <name type="scientific">Bilifractor porci</name>
    <dbReference type="NCBI Taxonomy" id="2606636"/>
    <lineage>
        <taxon>Bacteria</taxon>
        <taxon>Bacillati</taxon>
        <taxon>Bacillota</taxon>
        <taxon>Clostridia</taxon>
        <taxon>Lachnospirales</taxon>
        <taxon>Lachnospiraceae</taxon>
        <taxon>Bilifractor</taxon>
    </lineage>
</organism>
<evidence type="ECO:0000256" key="7">
    <source>
        <dbReference type="ARBA" id="ARBA00050038"/>
    </source>
</evidence>
<evidence type="ECO:0000256" key="4">
    <source>
        <dbReference type="ARBA" id="ARBA00022884"/>
    </source>
</evidence>
<dbReference type="GO" id="GO:0072344">
    <property type="term" value="P:rescue of stalled ribosome"/>
    <property type="evidence" value="ECO:0007669"/>
    <property type="project" value="UniProtKB-UniRule"/>
</dbReference>
<dbReference type="Gene3D" id="3.40.50.1470">
    <property type="entry name" value="Peptidyl-tRNA hydrolase"/>
    <property type="match status" value="1"/>
</dbReference>
<comment type="similarity">
    <text evidence="5 8">Belongs to the PTH family.</text>
</comment>
<evidence type="ECO:0000256" key="5">
    <source>
        <dbReference type="ARBA" id="ARBA00038063"/>
    </source>
</evidence>